<dbReference type="AlphaFoldDB" id="A0A8T9C8H6"/>
<feature type="transmembrane region" description="Helical" evidence="2">
    <location>
        <begin position="39"/>
        <end position="57"/>
    </location>
</feature>
<accession>A0A8T9C8H6</accession>
<reference evidence="3 4" key="1">
    <citation type="submission" date="2018-05" db="EMBL/GenBank/DDBJ databases">
        <title>Genome sequencing and assembly of the regulated plant pathogen Lachnellula willkommii and related sister species for the development of diagnostic species identification markers.</title>
        <authorList>
            <person name="Giroux E."/>
            <person name="Bilodeau G."/>
        </authorList>
    </citation>
    <scope>NUCLEOTIDE SEQUENCE [LARGE SCALE GENOMIC DNA]</scope>
    <source>
        <strain evidence="3 4">CBS 268.59</strain>
    </source>
</reference>
<sequence>MDLEWKEHRDDGETLLPSHEDGRVREDEEDEVQRKSVKGVLFVVLGTTATLAARRLLRGGFPFYFVSMLQITAYCLVGFVVLLVKLKNFRRPKLKVDETVEKFSILQKLAIGARLGVSSFLAAVAMLFGAKALVLYENLCILAMLPIFTYVCDSLILRLLHVFRLSRQEKVDILWGSFWKVVLVPLWLGIAVYEDYRLHTTALSYALASFVLMSVARSISKIGPRYDKGTTTWDTPLSVFLLIGIPFLVVTGFATYRYEDMVAASHVTQSWTFWTRLMNLAPGVCLHILFSSSMNSAYPFLSLDHAGGALEDPTPQGNEAVRSTLHTGFWVILFGVYGKEQNLIDWYQAIAFTLIYVVSVGPKHIGYYLPRLFNFVTRLFRRKPSPIHSEPWQFLAVLPITNLMFAILMSATSMYWINTVAYNRNLKTWVGPAQLTVDTLYRPPQMRSFDIIIAHSPGDPLESITNLISAYTSIPTVRGFAPRVIVYTKDQAHNATTPEAIRGPYTGEVSIQSLRNSGGVPATYLHHILYAWEFVSQQTLFLSTASNYPILESASRMNSYFQPAGFPLPDATPKTGFLHLGEQESCWCGSCADSTGWEDTFHLVPSMWSAARPGSPTCNSALVTRGNEFVASSARIRGVKRDVWQMLYDALTKEDWANSWAHDKKRMPVLLEGEKRMGKWAEDGVYGVPDSLEDPLFALTVERLWGILLQCSVPEIAWRCPNLSSGWRM</sequence>
<feature type="transmembrane region" description="Helical" evidence="2">
    <location>
        <begin position="141"/>
        <end position="161"/>
    </location>
</feature>
<dbReference type="EMBL" id="QGMK01000446">
    <property type="protein sequence ID" value="TVY81636.1"/>
    <property type="molecule type" value="Genomic_DNA"/>
</dbReference>
<feature type="transmembrane region" description="Helical" evidence="2">
    <location>
        <begin position="105"/>
        <end position="129"/>
    </location>
</feature>
<gene>
    <name evidence="3" type="ORF">LSUE1_G007519</name>
</gene>
<dbReference type="PANTHER" id="PTHR37490:SF1">
    <property type="entry name" value="GLYCOSYLTRANSFERASE 2-LIKE DOMAIN-CONTAINING PROTEIN"/>
    <property type="match status" value="1"/>
</dbReference>
<proteinExistence type="predicted"/>
<evidence type="ECO:0000256" key="1">
    <source>
        <dbReference type="SAM" id="MobiDB-lite"/>
    </source>
</evidence>
<feature type="transmembrane region" description="Helical" evidence="2">
    <location>
        <begin position="346"/>
        <end position="370"/>
    </location>
</feature>
<keyword evidence="2" id="KW-1133">Transmembrane helix</keyword>
<feature type="non-terminal residue" evidence="3">
    <location>
        <position position="1"/>
    </location>
</feature>
<feature type="compositionally biased region" description="Basic and acidic residues" evidence="1">
    <location>
        <begin position="1"/>
        <end position="26"/>
    </location>
</feature>
<dbReference type="OrthoDB" id="28755at2759"/>
<feature type="transmembrane region" description="Helical" evidence="2">
    <location>
        <begin position="173"/>
        <end position="192"/>
    </location>
</feature>
<feature type="transmembrane region" description="Helical" evidence="2">
    <location>
        <begin position="237"/>
        <end position="256"/>
    </location>
</feature>
<feature type="transmembrane region" description="Helical" evidence="2">
    <location>
        <begin position="63"/>
        <end position="84"/>
    </location>
</feature>
<organism evidence="3 4">
    <name type="scientific">Lachnellula suecica</name>
    <dbReference type="NCBI Taxonomy" id="602035"/>
    <lineage>
        <taxon>Eukaryota</taxon>
        <taxon>Fungi</taxon>
        <taxon>Dikarya</taxon>
        <taxon>Ascomycota</taxon>
        <taxon>Pezizomycotina</taxon>
        <taxon>Leotiomycetes</taxon>
        <taxon>Helotiales</taxon>
        <taxon>Lachnaceae</taxon>
        <taxon>Lachnellula</taxon>
    </lineage>
</organism>
<feature type="transmembrane region" description="Helical" evidence="2">
    <location>
        <begin position="198"/>
        <end position="216"/>
    </location>
</feature>
<name>A0A8T9C8H6_9HELO</name>
<feature type="transmembrane region" description="Helical" evidence="2">
    <location>
        <begin position="391"/>
        <end position="417"/>
    </location>
</feature>
<keyword evidence="2" id="KW-0472">Membrane</keyword>
<dbReference type="Proteomes" id="UP000469558">
    <property type="component" value="Unassembled WGS sequence"/>
</dbReference>
<comment type="caution">
    <text evidence="3">The sequence shown here is derived from an EMBL/GenBank/DDBJ whole genome shotgun (WGS) entry which is preliminary data.</text>
</comment>
<dbReference type="PANTHER" id="PTHR37490">
    <property type="entry name" value="EXPRESSED PROTEIN"/>
    <property type="match status" value="1"/>
</dbReference>
<protein>
    <submittedName>
        <fullName evidence="3">Uncharacterized protein</fullName>
    </submittedName>
</protein>
<evidence type="ECO:0000313" key="3">
    <source>
        <dbReference type="EMBL" id="TVY81636.1"/>
    </source>
</evidence>
<evidence type="ECO:0000313" key="4">
    <source>
        <dbReference type="Proteomes" id="UP000469558"/>
    </source>
</evidence>
<keyword evidence="4" id="KW-1185">Reference proteome</keyword>
<feature type="region of interest" description="Disordered" evidence="1">
    <location>
        <begin position="1"/>
        <end position="30"/>
    </location>
</feature>
<evidence type="ECO:0000256" key="2">
    <source>
        <dbReference type="SAM" id="Phobius"/>
    </source>
</evidence>
<keyword evidence="2" id="KW-0812">Transmembrane</keyword>